<proteinExistence type="predicted"/>
<organism evidence="2 3">
    <name type="scientific">Gongylonema pulchrum</name>
    <dbReference type="NCBI Taxonomy" id="637853"/>
    <lineage>
        <taxon>Eukaryota</taxon>
        <taxon>Metazoa</taxon>
        <taxon>Ecdysozoa</taxon>
        <taxon>Nematoda</taxon>
        <taxon>Chromadorea</taxon>
        <taxon>Rhabditida</taxon>
        <taxon>Spirurina</taxon>
        <taxon>Spiruromorpha</taxon>
        <taxon>Spiruroidea</taxon>
        <taxon>Gongylonematidae</taxon>
        <taxon>Gongylonema</taxon>
    </lineage>
</organism>
<dbReference type="AlphaFoldDB" id="A0A3P7P9F7"/>
<name>A0A3P7P9F7_9BILA</name>
<dbReference type="GO" id="GO:0031625">
    <property type="term" value="F:ubiquitin protein ligase binding"/>
    <property type="evidence" value="ECO:0007669"/>
    <property type="project" value="TreeGrafter"/>
</dbReference>
<dbReference type="GO" id="GO:0043130">
    <property type="term" value="F:ubiquitin binding"/>
    <property type="evidence" value="ECO:0007669"/>
    <property type="project" value="TreeGrafter"/>
</dbReference>
<dbReference type="Pfam" id="PF05021">
    <property type="entry name" value="NPL4"/>
    <property type="match status" value="2"/>
</dbReference>
<dbReference type="InterPro" id="IPR007717">
    <property type="entry name" value="NPL4_C"/>
</dbReference>
<dbReference type="InterPro" id="IPR016563">
    <property type="entry name" value="Npl4"/>
</dbReference>
<evidence type="ECO:0000313" key="2">
    <source>
        <dbReference type="EMBL" id="VDN41767.1"/>
    </source>
</evidence>
<dbReference type="Proteomes" id="UP000271098">
    <property type="component" value="Unassembled WGS sequence"/>
</dbReference>
<evidence type="ECO:0000313" key="3">
    <source>
        <dbReference type="Proteomes" id="UP000271098"/>
    </source>
</evidence>
<dbReference type="OrthoDB" id="10251089at2759"/>
<feature type="domain" description="Nuclear pore localisation protein NPL4 C-terminal" evidence="1">
    <location>
        <begin position="53"/>
        <end position="126"/>
    </location>
</feature>
<feature type="domain" description="Nuclear pore localisation protein NPL4 C-terminal" evidence="1">
    <location>
        <begin position="1"/>
        <end position="52"/>
    </location>
</feature>
<evidence type="ECO:0000259" key="1">
    <source>
        <dbReference type="Pfam" id="PF05021"/>
    </source>
</evidence>
<accession>A0A3P7P9F7</accession>
<gene>
    <name evidence="2" type="ORF">GPUH_LOCUS23652</name>
</gene>
<keyword evidence="3" id="KW-1185">Reference proteome</keyword>
<dbReference type="GO" id="GO:0006511">
    <property type="term" value="P:ubiquitin-dependent protein catabolic process"/>
    <property type="evidence" value="ECO:0007669"/>
    <property type="project" value="InterPro"/>
</dbReference>
<reference evidence="2 3" key="1">
    <citation type="submission" date="2018-11" db="EMBL/GenBank/DDBJ databases">
        <authorList>
            <consortium name="Pathogen Informatics"/>
        </authorList>
    </citation>
    <scope>NUCLEOTIDE SEQUENCE [LARGE SCALE GENOMIC DNA]</scope>
</reference>
<dbReference type="GO" id="GO:0005634">
    <property type="term" value="C:nucleus"/>
    <property type="evidence" value="ECO:0007669"/>
    <property type="project" value="TreeGrafter"/>
</dbReference>
<dbReference type="EMBL" id="UYRT01098492">
    <property type="protein sequence ID" value="VDN41767.1"/>
    <property type="molecule type" value="Genomic_DNA"/>
</dbReference>
<sequence>MLCPTSHPELAYLRETPLTPTQYITDVQYMEKNEYGVETRKDGRPMPVEYLLDAKAVGQYIAEFSNNQFIELATNFHFLLFLLNNNIVKFSKEEVKSLCEIVQQQDRGKAMDWASSNENWATLSTICFHAVEG</sequence>
<dbReference type="PANTHER" id="PTHR12710">
    <property type="entry name" value="NUCLEAR PROTEIN LOCALIZATION 4"/>
    <property type="match status" value="1"/>
</dbReference>
<dbReference type="PANTHER" id="PTHR12710:SF0">
    <property type="entry name" value="NUCLEAR PROTEIN LOCALIZATION PROTEIN 4 HOMOLOG"/>
    <property type="match status" value="1"/>
</dbReference>
<protein>
    <recommendedName>
        <fullName evidence="1">Nuclear pore localisation protein NPL4 C-terminal domain-containing protein</fullName>
    </recommendedName>
</protein>